<reference evidence="1" key="1">
    <citation type="journal article" date="2021" name="Sci. Adv.">
        <title>The American lobster genome reveals insights on longevity, neural, and immune adaptations.</title>
        <authorList>
            <person name="Polinski J.M."/>
            <person name="Zimin A.V."/>
            <person name="Clark K.F."/>
            <person name="Kohn A.B."/>
            <person name="Sadowski N."/>
            <person name="Timp W."/>
            <person name="Ptitsyn A."/>
            <person name="Khanna P."/>
            <person name="Romanova D.Y."/>
            <person name="Williams P."/>
            <person name="Greenwood S.J."/>
            <person name="Moroz L.L."/>
            <person name="Walt D.R."/>
            <person name="Bodnar A.G."/>
        </authorList>
    </citation>
    <scope>NUCLEOTIDE SEQUENCE</scope>
    <source>
        <strain evidence="1">GMGI-L3</strain>
    </source>
</reference>
<evidence type="ECO:0000313" key="1">
    <source>
        <dbReference type="EMBL" id="KAG7160192.1"/>
    </source>
</evidence>
<name>A0A8J5MR15_HOMAM</name>
<organism evidence="1 2">
    <name type="scientific">Homarus americanus</name>
    <name type="common">American lobster</name>
    <dbReference type="NCBI Taxonomy" id="6706"/>
    <lineage>
        <taxon>Eukaryota</taxon>
        <taxon>Metazoa</taxon>
        <taxon>Ecdysozoa</taxon>
        <taxon>Arthropoda</taxon>
        <taxon>Crustacea</taxon>
        <taxon>Multicrustacea</taxon>
        <taxon>Malacostraca</taxon>
        <taxon>Eumalacostraca</taxon>
        <taxon>Eucarida</taxon>
        <taxon>Decapoda</taxon>
        <taxon>Pleocyemata</taxon>
        <taxon>Astacidea</taxon>
        <taxon>Nephropoidea</taxon>
        <taxon>Nephropidae</taxon>
        <taxon>Homarus</taxon>
    </lineage>
</organism>
<evidence type="ECO:0000313" key="2">
    <source>
        <dbReference type="Proteomes" id="UP000747542"/>
    </source>
</evidence>
<dbReference type="EMBL" id="JAHLQT010031643">
    <property type="protein sequence ID" value="KAG7160192.1"/>
    <property type="molecule type" value="Genomic_DNA"/>
</dbReference>
<accession>A0A8J5MR15</accession>
<proteinExistence type="predicted"/>
<dbReference type="Proteomes" id="UP000747542">
    <property type="component" value="Unassembled WGS sequence"/>
</dbReference>
<keyword evidence="2" id="KW-1185">Reference proteome</keyword>
<comment type="caution">
    <text evidence="1">The sequence shown here is derived from an EMBL/GenBank/DDBJ whole genome shotgun (WGS) entry which is preliminary data.</text>
</comment>
<sequence length="146" mass="15982">MCEALLQPGRVVLRRVGFNTSEPPTSGPVITGGQSKYHVNDTVDLAPQELLKKERPYMAQDGLLTQISRLTFVARPFHFQRGVLRIKCVAEISGQRLAHHTTIPDTFRAWEKSFQASGGGRGVVPSLALLASCITLCATFTTSTTR</sequence>
<dbReference type="AlphaFoldDB" id="A0A8J5MR15"/>
<protein>
    <submittedName>
        <fullName evidence="1">Uncharacterized protein</fullName>
    </submittedName>
</protein>
<gene>
    <name evidence="1" type="ORF">Hamer_G012736</name>
</gene>